<dbReference type="PROSITE" id="PS50297">
    <property type="entry name" value="ANK_REP_REGION"/>
    <property type="match status" value="2"/>
</dbReference>
<organism evidence="2 3">
    <name type="scientific">Anaeromyces robustus</name>
    <dbReference type="NCBI Taxonomy" id="1754192"/>
    <lineage>
        <taxon>Eukaryota</taxon>
        <taxon>Fungi</taxon>
        <taxon>Fungi incertae sedis</taxon>
        <taxon>Chytridiomycota</taxon>
        <taxon>Chytridiomycota incertae sedis</taxon>
        <taxon>Neocallimastigomycetes</taxon>
        <taxon>Neocallimastigales</taxon>
        <taxon>Neocallimastigaceae</taxon>
        <taxon>Anaeromyces</taxon>
    </lineage>
</organism>
<dbReference type="InterPro" id="IPR036770">
    <property type="entry name" value="Ankyrin_rpt-contain_sf"/>
</dbReference>
<dbReference type="EMBL" id="MCFG01000067">
    <property type="protein sequence ID" value="ORX83690.1"/>
    <property type="molecule type" value="Genomic_DNA"/>
</dbReference>
<dbReference type="PROSITE" id="PS50088">
    <property type="entry name" value="ANK_REPEAT"/>
    <property type="match status" value="2"/>
</dbReference>
<comment type="caution">
    <text evidence="2">The sequence shown here is derived from an EMBL/GenBank/DDBJ whole genome shotgun (WGS) entry which is preliminary data.</text>
</comment>
<dbReference type="STRING" id="1754192.A0A1Y1XD42"/>
<feature type="repeat" description="ANK" evidence="1">
    <location>
        <begin position="1"/>
        <end position="25"/>
    </location>
</feature>
<dbReference type="InterPro" id="IPR002110">
    <property type="entry name" value="Ankyrin_rpt"/>
</dbReference>
<sequence>ACQSGNITIIKYLIEHGANVNKETNDFTPLIAACQNGNNTIIKYLIEHGANVNKKIEVQYNNSK</sequence>
<keyword evidence="3" id="KW-1185">Reference proteome</keyword>
<dbReference type="Gene3D" id="1.25.40.20">
    <property type="entry name" value="Ankyrin repeat-containing domain"/>
    <property type="match status" value="1"/>
</dbReference>
<dbReference type="SMART" id="SM00248">
    <property type="entry name" value="ANK"/>
    <property type="match status" value="2"/>
</dbReference>
<accession>A0A1Y1XD42</accession>
<protein>
    <submittedName>
        <fullName evidence="2">Uncharacterized protein</fullName>
    </submittedName>
</protein>
<evidence type="ECO:0000313" key="3">
    <source>
        <dbReference type="Proteomes" id="UP000193944"/>
    </source>
</evidence>
<keyword evidence="1" id="KW-0040">ANK repeat</keyword>
<evidence type="ECO:0000256" key="1">
    <source>
        <dbReference type="PROSITE-ProRule" id="PRU00023"/>
    </source>
</evidence>
<name>A0A1Y1XD42_9FUNG</name>
<dbReference type="AlphaFoldDB" id="A0A1Y1XD42"/>
<dbReference type="Proteomes" id="UP000193944">
    <property type="component" value="Unassembled WGS sequence"/>
</dbReference>
<dbReference type="SUPFAM" id="SSF48403">
    <property type="entry name" value="Ankyrin repeat"/>
    <property type="match status" value="1"/>
</dbReference>
<dbReference type="Pfam" id="PF12796">
    <property type="entry name" value="Ank_2"/>
    <property type="match status" value="1"/>
</dbReference>
<dbReference type="OrthoDB" id="194358at2759"/>
<feature type="non-terminal residue" evidence="2">
    <location>
        <position position="1"/>
    </location>
</feature>
<dbReference type="InterPro" id="IPR039323">
    <property type="entry name" value="ANKRD_45/46/60"/>
</dbReference>
<dbReference type="PANTHER" id="PTHR22677">
    <property type="entry name" value="ANKYRIN REPEAT DOMAIN-CONTAINING PROTEIN 60"/>
    <property type="match status" value="1"/>
</dbReference>
<proteinExistence type="predicted"/>
<reference evidence="2 3" key="2">
    <citation type="submission" date="2016-08" db="EMBL/GenBank/DDBJ databases">
        <title>Pervasive Adenine N6-methylation of Active Genes in Fungi.</title>
        <authorList>
            <consortium name="DOE Joint Genome Institute"/>
            <person name="Mondo S.J."/>
            <person name="Dannebaum R.O."/>
            <person name="Kuo R.C."/>
            <person name="Labutti K."/>
            <person name="Haridas S."/>
            <person name="Kuo A."/>
            <person name="Salamov A."/>
            <person name="Ahrendt S.R."/>
            <person name="Lipzen A."/>
            <person name="Sullivan W."/>
            <person name="Andreopoulos W.B."/>
            <person name="Clum A."/>
            <person name="Lindquist E."/>
            <person name="Daum C."/>
            <person name="Ramamoorthy G.K."/>
            <person name="Gryganskyi A."/>
            <person name="Culley D."/>
            <person name="Magnuson J.K."/>
            <person name="James T.Y."/>
            <person name="O'Malley M.A."/>
            <person name="Stajich J.E."/>
            <person name="Spatafora J.W."/>
            <person name="Visel A."/>
            <person name="Grigoriev I.V."/>
        </authorList>
    </citation>
    <scope>NUCLEOTIDE SEQUENCE [LARGE SCALE GENOMIC DNA]</scope>
    <source>
        <strain evidence="2 3">S4</strain>
    </source>
</reference>
<feature type="repeat" description="ANK" evidence="1">
    <location>
        <begin position="25"/>
        <end position="57"/>
    </location>
</feature>
<evidence type="ECO:0000313" key="2">
    <source>
        <dbReference type="EMBL" id="ORX83690.1"/>
    </source>
</evidence>
<feature type="non-terminal residue" evidence="2">
    <location>
        <position position="64"/>
    </location>
</feature>
<dbReference type="PANTHER" id="PTHR22677:SF4">
    <property type="entry name" value="USHER SYNDROME TYPE-1G PROTEIN-LIKE PROTEIN"/>
    <property type="match status" value="1"/>
</dbReference>
<gene>
    <name evidence="2" type="ORF">BCR32DRAFT_192423</name>
</gene>
<reference evidence="2 3" key="1">
    <citation type="submission" date="2016-08" db="EMBL/GenBank/DDBJ databases">
        <title>A Parts List for Fungal Cellulosomes Revealed by Comparative Genomics.</title>
        <authorList>
            <consortium name="DOE Joint Genome Institute"/>
            <person name="Haitjema C.H."/>
            <person name="Gilmore S.P."/>
            <person name="Henske J.K."/>
            <person name="Solomon K.V."/>
            <person name="De Groot R."/>
            <person name="Kuo A."/>
            <person name="Mondo S.J."/>
            <person name="Salamov A.A."/>
            <person name="Labutti K."/>
            <person name="Zhao Z."/>
            <person name="Chiniquy J."/>
            <person name="Barry K."/>
            <person name="Brewer H.M."/>
            <person name="Purvine S.O."/>
            <person name="Wright A.T."/>
            <person name="Boxma B."/>
            <person name="Van Alen T."/>
            <person name="Hackstein J.H."/>
            <person name="Baker S.E."/>
            <person name="Grigoriev I.V."/>
            <person name="O'Malley M.A."/>
        </authorList>
    </citation>
    <scope>NUCLEOTIDE SEQUENCE [LARGE SCALE GENOMIC DNA]</scope>
    <source>
        <strain evidence="2 3">S4</strain>
    </source>
</reference>